<dbReference type="GO" id="GO:0030964">
    <property type="term" value="C:NADH dehydrogenase complex"/>
    <property type="evidence" value="ECO:0007669"/>
    <property type="project" value="TreeGrafter"/>
</dbReference>
<comment type="catalytic activity">
    <reaction evidence="7 8">
        <text>a quinone + NADH + 5 H(+)(in) = a quinol + NAD(+) + 4 H(+)(out)</text>
        <dbReference type="Rhea" id="RHEA:57888"/>
        <dbReference type="ChEBI" id="CHEBI:15378"/>
        <dbReference type="ChEBI" id="CHEBI:24646"/>
        <dbReference type="ChEBI" id="CHEBI:57540"/>
        <dbReference type="ChEBI" id="CHEBI:57945"/>
        <dbReference type="ChEBI" id="CHEBI:132124"/>
    </reaction>
</comment>
<comment type="caution">
    <text evidence="9">The sequence shown here is derived from an EMBL/GenBank/DDBJ whole genome shotgun (WGS) entry which is preliminary data.</text>
</comment>
<dbReference type="HAMAP" id="MF_01394">
    <property type="entry name" value="NDH1_NuoA"/>
    <property type="match status" value="1"/>
</dbReference>
<keyword evidence="6 7" id="KW-0472">Membrane</keyword>
<keyword evidence="4 7" id="KW-0812">Transmembrane</keyword>
<sequence length="196" mass="22346">MDDPAQLTQYGKILLFGIVGTILVAFTFFLSKLIAPNKPNPLKNSTYECGEESRGSAWVQFNPRFYIVALVFLIFELELIFIFPWSVIFGQEKFVYSDVRWAIFALTEMAVFIGMLIIGLVYIWRKGDLVWLKPNTKKLRSPANIPAAAYEAINTKKYEVIDYKSSLDLEKSKVEQRARKVPSSFKPRFKKGGGNG</sequence>
<dbReference type="InterPro" id="IPR023043">
    <property type="entry name" value="NAD(P)H_OxRDtase_bac/plastid"/>
</dbReference>
<protein>
    <recommendedName>
        <fullName evidence="7">NADH-quinone oxidoreductase subunit A</fullName>
        <ecNumber evidence="7">7.1.1.-</ecNumber>
    </recommendedName>
    <alternativeName>
        <fullName evidence="7">NADH dehydrogenase I subunit A</fullName>
    </alternativeName>
    <alternativeName>
        <fullName evidence="7">NDH-1 subunit A</fullName>
    </alternativeName>
    <alternativeName>
        <fullName evidence="7">NUO1</fullName>
    </alternativeName>
</protein>
<evidence type="ECO:0000256" key="8">
    <source>
        <dbReference type="RuleBase" id="RU003639"/>
    </source>
</evidence>
<evidence type="ECO:0000256" key="7">
    <source>
        <dbReference type="HAMAP-Rule" id="MF_01394"/>
    </source>
</evidence>
<keyword evidence="7 8" id="KW-0874">Quinone</keyword>
<dbReference type="EC" id="7.1.1.-" evidence="7"/>
<dbReference type="GO" id="GO:0050136">
    <property type="term" value="F:NADH dehydrogenase (quinone) (non-electrogenic) activity"/>
    <property type="evidence" value="ECO:0007669"/>
    <property type="project" value="UniProtKB-UniRule"/>
</dbReference>
<dbReference type="PANTHER" id="PTHR11058">
    <property type="entry name" value="NADH-UBIQUINONE OXIDOREDUCTASE CHAIN 3"/>
    <property type="match status" value="1"/>
</dbReference>
<evidence type="ECO:0000256" key="5">
    <source>
        <dbReference type="ARBA" id="ARBA00022989"/>
    </source>
</evidence>
<dbReference type="AlphaFoldDB" id="A0A9D2AYA9"/>
<feature type="transmembrane region" description="Helical" evidence="7">
    <location>
        <begin position="101"/>
        <end position="124"/>
    </location>
</feature>
<dbReference type="PANTHER" id="PTHR11058:SF9">
    <property type="entry name" value="NADH-UBIQUINONE OXIDOREDUCTASE CHAIN 3"/>
    <property type="match status" value="1"/>
</dbReference>
<name>A0A9D2AYA9_9SPHI</name>
<feature type="transmembrane region" description="Helical" evidence="7">
    <location>
        <begin position="65"/>
        <end position="89"/>
    </location>
</feature>
<evidence type="ECO:0000256" key="3">
    <source>
        <dbReference type="ARBA" id="ARBA00022448"/>
    </source>
</evidence>
<evidence type="ECO:0000313" key="10">
    <source>
        <dbReference type="Proteomes" id="UP000824156"/>
    </source>
</evidence>
<dbReference type="GO" id="GO:0008137">
    <property type="term" value="F:NADH dehydrogenase (ubiquinone) activity"/>
    <property type="evidence" value="ECO:0007669"/>
    <property type="project" value="InterPro"/>
</dbReference>
<dbReference type="EMBL" id="DXEZ01000035">
    <property type="protein sequence ID" value="HIX53634.1"/>
    <property type="molecule type" value="Genomic_DNA"/>
</dbReference>
<proteinExistence type="inferred from homology"/>
<keyword evidence="7" id="KW-1003">Cell membrane</keyword>
<reference evidence="9" key="2">
    <citation type="submission" date="2021-04" db="EMBL/GenBank/DDBJ databases">
        <authorList>
            <person name="Gilroy R."/>
        </authorList>
    </citation>
    <scope>NUCLEOTIDE SEQUENCE</scope>
    <source>
        <strain evidence="9">1719</strain>
    </source>
</reference>
<dbReference type="Pfam" id="PF00507">
    <property type="entry name" value="Oxidored_q4"/>
    <property type="match status" value="1"/>
</dbReference>
<comment type="function">
    <text evidence="7">NDH-1 shuttles electrons from NADH, via FMN and iron-sulfur (Fe-S) centers, to quinones in the respiratory chain. The immediate electron acceptor for the enzyme in this species is believed to be a menaquinone. Couples the redox reaction to proton translocation (for every two electrons transferred, four hydrogen ions are translocated across the cytoplasmic membrane), and thus conserves the redox energy in a proton gradient.</text>
</comment>
<evidence type="ECO:0000256" key="2">
    <source>
        <dbReference type="ARBA" id="ARBA00008472"/>
    </source>
</evidence>
<feature type="transmembrane region" description="Helical" evidence="7">
    <location>
        <begin position="13"/>
        <end position="35"/>
    </location>
</feature>
<comment type="similarity">
    <text evidence="2 7 8">Belongs to the complex I subunit 3 family.</text>
</comment>
<reference evidence="9" key="1">
    <citation type="journal article" date="2021" name="PeerJ">
        <title>Extensive microbial diversity within the chicken gut microbiome revealed by metagenomics and culture.</title>
        <authorList>
            <person name="Gilroy R."/>
            <person name="Ravi A."/>
            <person name="Getino M."/>
            <person name="Pursley I."/>
            <person name="Horton D.L."/>
            <person name="Alikhan N.F."/>
            <person name="Baker D."/>
            <person name="Gharbi K."/>
            <person name="Hall N."/>
            <person name="Watson M."/>
            <person name="Adriaenssens E.M."/>
            <person name="Foster-Nyarko E."/>
            <person name="Jarju S."/>
            <person name="Secka A."/>
            <person name="Antonio M."/>
            <person name="Oren A."/>
            <person name="Chaudhuri R.R."/>
            <person name="La Ragione R."/>
            <person name="Hildebrand F."/>
            <person name="Pallen M.J."/>
        </authorList>
    </citation>
    <scope>NUCLEOTIDE SEQUENCE</scope>
    <source>
        <strain evidence="9">1719</strain>
    </source>
</reference>
<dbReference type="InterPro" id="IPR000440">
    <property type="entry name" value="NADH_UbQ/plastoQ_OxRdtase_su3"/>
</dbReference>
<dbReference type="Gene3D" id="1.20.58.1610">
    <property type="entry name" value="NADH:ubiquinone/plastoquinone oxidoreductase, chain 3"/>
    <property type="match status" value="1"/>
</dbReference>
<accession>A0A9D2AYA9</accession>
<evidence type="ECO:0000256" key="4">
    <source>
        <dbReference type="ARBA" id="ARBA00022692"/>
    </source>
</evidence>
<evidence type="ECO:0000313" key="9">
    <source>
        <dbReference type="EMBL" id="HIX53634.1"/>
    </source>
</evidence>
<keyword evidence="3 7" id="KW-0813">Transport</keyword>
<dbReference type="Proteomes" id="UP000824156">
    <property type="component" value="Unassembled WGS sequence"/>
</dbReference>
<comment type="subcellular location">
    <subcellularLocation>
        <location evidence="7 8">Cell membrane</location>
        <topology evidence="7 8">Multi-pass membrane protein</topology>
    </subcellularLocation>
    <subcellularLocation>
        <location evidence="1">Membrane</location>
        <topology evidence="1">Multi-pass membrane protein</topology>
    </subcellularLocation>
</comment>
<comment type="subunit">
    <text evidence="7">NDH-1 is composed of 14 different subunits. Subunits NuoA, H, J, K, L, M, N constitute the membrane sector of the complex.</text>
</comment>
<evidence type="ECO:0000256" key="1">
    <source>
        <dbReference type="ARBA" id="ARBA00004141"/>
    </source>
</evidence>
<organism evidence="9 10">
    <name type="scientific">Candidatus Sphingobacterium stercoripullorum</name>
    <dbReference type="NCBI Taxonomy" id="2838759"/>
    <lineage>
        <taxon>Bacteria</taxon>
        <taxon>Pseudomonadati</taxon>
        <taxon>Bacteroidota</taxon>
        <taxon>Sphingobacteriia</taxon>
        <taxon>Sphingobacteriales</taxon>
        <taxon>Sphingobacteriaceae</taxon>
        <taxon>Sphingobacterium</taxon>
    </lineage>
</organism>
<dbReference type="InterPro" id="IPR038430">
    <property type="entry name" value="NDAH_ubi_oxred_su3_sf"/>
</dbReference>
<evidence type="ECO:0000256" key="6">
    <source>
        <dbReference type="ARBA" id="ARBA00023136"/>
    </source>
</evidence>
<dbReference type="GO" id="GO:0048038">
    <property type="term" value="F:quinone binding"/>
    <property type="evidence" value="ECO:0007669"/>
    <property type="project" value="UniProtKB-KW"/>
</dbReference>
<keyword evidence="7 8" id="KW-0520">NAD</keyword>
<keyword evidence="5 7" id="KW-1133">Transmembrane helix</keyword>
<dbReference type="GO" id="GO:0005886">
    <property type="term" value="C:plasma membrane"/>
    <property type="evidence" value="ECO:0007669"/>
    <property type="project" value="UniProtKB-SubCell"/>
</dbReference>
<gene>
    <name evidence="7" type="primary">nuoA</name>
    <name evidence="9" type="ORF">H9853_01305</name>
</gene>
<keyword evidence="7" id="KW-1278">Translocase</keyword>